<keyword evidence="1" id="KW-0472">Membrane</keyword>
<sequence>MLFRKTILWRMTLYLRVWWNAAWAVWTWFIPLLLFFVRNLCILDSHSEIAVPQAGISWYRPYEHMPSVILRDSLVQGSTKLFRDSPDGIHVHLCAIRASLLRPTSFPRPIAALLNGPSVSRRPKTA</sequence>
<proteinExistence type="predicted"/>
<reference evidence="2" key="1">
    <citation type="submission" date="2021-01" db="EMBL/GenBank/DDBJ databases">
        <authorList>
            <consortium name="Aspergillus chevalieri M1 genome sequencing consortium"/>
            <person name="Kazuki M."/>
            <person name="Futagami T."/>
        </authorList>
    </citation>
    <scope>NUCLEOTIDE SEQUENCE</scope>
    <source>
        <strain evidence="2">M1</strain>
    </source>
</reference>
<gene>
    <name evidence="2" type="ORF">ACHE_70373A</name>
</gene>
<protein>
    <submittedName>
        <fullName evidence="2">Uncharacterized protein</fullName>
    </submittedName>
</protein>
<keyword evidence="1" id="KW-1133">Transmembrane helix</keyword>
<evidence type="ECO:0000256" key="1">
    <source>
        <dbReference type="SAM" id="Phobius"/>
    </source>
</evidence>
<dbReference type="EMBL" id="AP024422">
    <property type="protein sequence ID" value="BCR91530.1"/>
    <property type="molecule type" value="Genomic_DNA"/>
</dbReference>
<reference evidence="2" key="2">
    <citation type="submission" date="2021-02" db="EMBL/GenBank/DDBJ databases">
        <title>Aspergillus chevalieri M1 genome sequence.</title>
        <authorList>
            <person name="Kadooka C."/>
            <person name="Mori K."/>
            <person name="Futagami T."/>
        </authorList>
    </citation>
    <scope>NUCLEOTIDE SEQUENCE</scope>
    <source>
        <strain evidence="2">M1</strain>
    </source>
</reference>
<dbReference type="AlphaFoldDB" id="A0A7R7VVH1"/>
<dbReference type="Proteomes" id="UP000637239">
    <property type="component" value="Chromosome 7"/>
</dbReference>
<dbReference type="RefSeq" id="XP_043140052.1">
    <property type="nucleotide sequence ID" value="XM_043282699.1"/>
</dbReference>
<feature type="transmembrane region" description="Helical" evidence="1">
    <location>
        <begin position="17"/>
        <end position="37"/>
    </location>
</feature>
<evidence type="ECO:0000313" key="3">
    <source>
        <dbReference type="Proteomes" id="UP000637239"/>
    </source>
</evidence>
<accession>A0A7R7VVH1</accession>
<evidence type="ECO:0000313" key="2">
    <source>
        <dbReference type="EMBL" id="BCR91530.1"/>
    </source>
</evidence>
<name>A0A7R7VVH1_ASPCH</name>
<keyword evidence="1" id="KW-0812">Transmembrane</keyword>
<dbReference type="KEGG" id="ache:ACHE_70373A"/>
<dbReference type="GeneID" id="66985888"/>
<keyword evidence="3" id="KW-1185">Reference proteome</keyword>
<organism evidence="2 3">
    <name type="scientific">Aspergillus chevalieri</name>
    <name type="common">Eurotium chevalieri</name>
    <dbReference type="NCBI Taxonomy" id="182096"/>
    <lineage>
        <taxon>Eukaryota</taxon>
        <taxon>Fungi</taxon>
        <taxon>Dikarya</taxon>
        <taxon>Ascomycota</taxon>
        <taxon>Pezizomycotina</taxon>
        <taxon>Eurotiomycetes</taxon>
        <taxon>Eurotiomycetidae</taxon>
        <taxon>Eurotiales</taxon>
        <taxon>Aspergillaceae</taxon>
        <taxon>Aspergillus</taxon>
        <taxon>Aspergillus subgen. Aspergillus</taxon>
    </lineage>
</organism>